<sequence>MDTEDIGSGKLGQILKQIWRQNVMLKQALLGEDHCEGAGGATWIATVVFLGQGLSRALHQLLEHIAGTLRSTCQQLCVLLDKENHCTWTQEIVTFRECLMKINEYLGGTAAFLKKEEKEMCNLCGMHDECAPQQTMSAIQDIKATDIAAREEQNVIETATVSPTSREESHYPNQVQLKKNKTYRSSELVEKENNTSLNGDVTGQEESQNKMFPDNTENENDKQTEHMTVENINGNRRETHDIIQTTEREIQETSESQREEMIISSITCDITNKYVTSLLPSDPESLKQKENIMEKEYLDVLNDNTLPQVSCYITAPSSVLQHLECRIINSMSSLVVSDNEELVSNVITVECSEMEKRIPFPICIAIPFTARYRGNYRDIMVKVSDINFQSSYLTPNSLEGMRGSYKGTYAEVKVYKLGIFSVVSCLKKESFTVTKKGLTLKPSMDSRISLNYPPGVFSSPVLIQLKVQPIDPSLVAYLKTQQDISYSVLSTSPVIHIQHPSTHPFQKPVTVFLPCSPHPDKKNLGSEVDHKGRASTTANRIIPLYLNWTKRTSIRKPGNTCESLKLLGFRSRDSGWFVLDGVMVRTTQSGLISFELCEHIERFIVLRLSSIMENSHLLSFVKSLEEAMFSTTACIVLYHQKDNPHRVVILVVPSKDLNQELRHLRLGGLSGPPEPSRHFQVKEGEQLLLRFTGNIFASSNGKDYGKDYKLIFHLQRKPRLELQIKEVDEFGNYSCPHYKGTIIVYKVPKEKIVHNSDQSLILNENNYQLPICKLPLRLPKHEKLINPPQSTKRISTDPLEALWNSLLYWLSEELSEENALCLSASLPLRRSTVQLIKLKAPNDLAEQTYELLCFWKRSLPNSTDKLRLLARHLRKIGRSDLSGELKFKWENKVFTEPPRWSDGAEESPVAPSALEEGL</sequence>
<dbReference type="PANTHER" id="PTHR28336">
    <property type="entry name" value="BA1-643"/>
    <property type="match status" value="1"/>
</dbReference>
<evidence type="ECO:0000259" key="2">
    <source>
        <dbReference type="PROSITE" id="PS50017"/>
    </source>
</evidence>
<dbReference type="AlphaFoldDB" id="A0A8D0MGP6"/>
<dbReference type="Gene3D" id="1.10.533.10">
    <property type="entry name" value="Death Domain, Fas"/>
    <property type="match status" value="1"/>
</dbReference>
<name>A0A8D0MGP6_PIG</name>
<feature type="domain" description="ZU5" evidence="3">
    <location>
        <begin position="427"/>
        <end position="598"/>
    </location>
</feature>
<accession>A0A8D0MGP6</accession>
<protein>
    <recommendedName>
        <fullName evidence="6">Death domain containing 1</fullName>
    </recommendedName>
</protein>
<organism evidence="4 5">
    <name type="scientific">Sus scrofa</name>
    <name type="common">Pig</name>
    <dbReference type="NCBI Taxonomy" id="9823"/>
    <lineage>
        <taxon>Eukaryota</taxon>
        <taxon>Metazoa</taxon>
        <taxon>Chordata</taxon>
        <taxon>Craniata</taxon>
        <taxon>Vertebrata</taxon>
        <taxon>Euteleostomi</taxon>
        <taxon>Mammalia</taxon>
        <taxon>Eutheria</taxon>
        <taxon>Laurasiatheria</taxon>
        <taxon>Artiodactyla</taxon>
        <taxon>Suina</taxon>
        <taxon>Suidae</taxon>
        <taxon>Sus</taxon>
    </lineage>
</organism>
<dbReference type="SUPFAM" id="SSF47986">
    <property type="entry name" value="DEATH domain"/>
    <property type="match status" value="1"/>
</dbReference>
<dbReference type="Proteomes" id="UP000694726">
    <property type="component" value="Unplaced"/>
</dbReference>
<dbReference type="PROSITE" id="PS50017">
    <property type="entry name" value="DEATH_DOMAIN"/>
    <property type="match status" value="1"/>
</dbReference>
<dbReference type="PANTHER" id="PTHR28336:SF4">
    <property type="entry name" value="DEATH DOMAIN-CONTAINING PROTEIN 1"/>
    <property type="match status" value="1"/>
</dbReference>
<feature type="domain" description="Death" evidence="2">
    <location>
        <begin position="822"/>
        <end position="886"/>
    </location>
</feature>
<evidence type="ECO:0000313" key="4">
    <source>
        <dbReference type="Ensembl" id="ENSSSCP00015003374.1"/>
    </source>
</evidence>
<feature type="region of interest" description="Disordered" evidence="1">
    <location>
        <begin position="896"/>
        <end position="918"/>
    </location>
</feature>
<dbReference type="Pfam" id="PF00531">
    <property type="entry name" value="Death"/>
    <property type="match status" value="1"/>
</dbReference>
<dbReference type="GO" id="GO:0007165">
    <property type="term" value="P:signal transduction"/>
    <property type="evidence" value="ECO:0007669"/>
    <property type="project" value="InterPro"/>
</dbReference>
<evidence type="ECO:0000259" key="3">
    <source>
        <dbReference type="PROSITE" id="PS51145"/>
    </source>
</evidence>
<feature type="compositionally biased region" description="Polar residues" evidence="1">
    <location>
        <begin position="194"/>
        <end position="210"/>
    </location>
</feature>
<evidence type="ECO:0008006" key="6">
    <source>
        <dbReference type="Google" id="ProtNLM"/>
    </source>
</evidence>
<dbReference type="InterPro" id="IPR011029">
    <property type="entry name" value="DEATH-like_dom_sf"/>
</dbReference>
<dbReference type="Ensembl" id="ENSSSCT00015008381.1">
    <property type="protein sequence ID" value="ENSSSCP00015003374.1"/>
    <property type="gene ID" value="ENSSSCG00015006265.1"/>
</dbReference>
<reference evidence="4" key="1">
    <citation type="submission" date="2025-08" db="UniProtKB">
        <authorList>
            <consortium name="Ensembl"/>
        </authorList>
    </citation>
    <scope>IDENTIFICATION</scope>
</reference>
<evidence type="ECO:0000256" key="1">
    <source>
        <dbReference type="SAM" id="MobiDB-lite"/>
    </source>
</evidence>
<dbReference type="PROSITE" id="PS51145">
    <property type="entry name" value="ZU5"/>
    <property type="match status" value="1"/>
</dbReference>
<dbReference type="InterPro" id="IPR000488">
    <property type="entry name" value="Death_dom"/>
</dbReference>
<feature type="region of interest" description="Disordered" evidence="1">
    <location>
        <begin position="188"/>
        <end position="223"/>
    </location>
</feature>
<dbReference type="Gene3D" id="2.60.220.30">
    <property type="match status" value="1"/>
</dbReference>
<proteinExistence type="predicted"/>
<dbReference type="InterPro" id="IPR000906">
    <property type="entry name" value="ZU5_dom"/>
</dbReference>
<evidence type="ECO:0000313" key="5">
    <source>
        <dbReference type="Proteomes" id="UP000694726"/>
    </source>
</evidence>